<comment type="subcellular location">
    <subcellularLocation>
        <location evidence="1">Periplasm</location>
    </subcellularLocation>
</comment>
<dbReference type="Gene3D" id="1.50.10.100">
    <property type="entry name" value="Chondroitin AC/alginate lyase"/>
    <property type="match status" value="1"/>
</dbReference>
<evidence type="ECO:0000313" key="6">
    <source>
        <dbReference type="EMBL" id="VFR97131.1"/>
    </source>
</evidence>
<dbReference type="InterPro" id="IPR012480">
    <property type="entry name" value="Hepar_II_III_C"/>
</dbReference>
<gene>
    <name evidence="6" type="ORF">RAN3_2767</name>
</gene>
<sequence>MAVTKLGKARTVLALGLPNVLRALVYRLGVRLGIHPVIRLRARVPTGPFFIAAQADPSPWPATTAWRTQGMLFSRWPVVCAEAPPDWQANPLSGERLPAPERPWWRIPDFDPRVGDIKLLWELSRFDWVLAFAQRARQGDAAELARLNRWLQDWCRANPPYLGPNWKCGQEASLRVLHLACAAVLLEMPVAQALPGLRELLVVHLQRIAPTRQYAIAQDNNHGTSEAAALFVGGTWLAHMGDARGHGWARSGRALLRNRAERLIGANGTFSQYSLNYHRMMLDTLSFAELWRRRVDAPAFDRRFLARAQAATRWLYEIVDPVSGDGPNVGANDGARLFQLADMPYRDYRFSVQWAMAMFANERAYAQQGPWDTACGWLGVDQELPQAPGQQGLWADDGGFAMLRRKGAMALLRYPRFRFRPSQADALHVDLWVDGSNLLRDAGTYSYNTDAGVIAYFGGTAGHNTVQFDGRDQMPRLGRFLFGAWLRPQDITYTGGDDLTDPSAQAAYRDHAGAYHLRQVSLRASALLVEDRIDGCMQGAVLRWRLEPGNWQLQEGGQGPLNFLLLNDAGHRLTVTSSVPARRGALVSGEESRHYYERTAIPVFELEVDRPAVLTTLYAWKT</sequence>
<dbReference type="SUPFAM" id="SSF48230">
    <property type="entry name" value="Chondroitin AC/alginate lyase"/>
    <property type="match status" value="1"/>
</dbReference>
<reference evidence="6" key="1">
    <citation type="submission" date="2019-03" db="EMBL/GenBank/DDBJ databases">
        <authorList>
            <person name="Danneels B."/>
        </authorList>
    </citation>
    <scope>NUCLEOTIDE SEQUENCE</scope>
</reference>
<evidence type="ECO:0000256" key="1">
    <source>
        <dbReference type="ARBA" id="ARBA00004418"/>
    </source>
</evidence>
<dbReference type="GO" id="GO:0016829">
    <property type="term" value="F:lyase activity"/>
    <property type="evidence" value="ECO:0007669"/>
    <property type="project" value="UniProtKB-KW"/>
</dbReference>
<dbReference type="InterPro" id="IPR008929">
    <property type="entry name" value="Chondroitin_lyas"/>
</dbReference>
<dbReference type="Gene3D" id="2.70.98.70">
    <property type="match status" value="1"/>
</dbReference>
<evidence type="ECO:0000256" key="3">
    <source>
        <dbReference type="ARBA" id="ARBA00022764"/>
    </source>
</evidence>
<dbReference type="GO" id="GO:0042597">
    <property type="term" value="C:periplasmic space"/>
    <property type="evidence" value="ECO:0007669"/>
    <property type="project" value="UniProtKB-SubCell"/>
</dbReference>
<evidence type="ECO:0000256" key="2">
    <source>
        <dbReference type="ARBA" id="ARBA00022729"/>
    </source>
</evidence>
<proteinExistence type="predicted"/>
<keyword evidence="3" id="KW-0574">Periplasm</keyword>
<name>A0A484VDC3_9ZZZZ</name>
<keyword evidence="4" id="KW-0456">Lyase</keyword>
<dbReference type="EMBL" id="CAADIO010000050">
    <property type="protein sequence ID" value="VFR97131.1"/>
    <property type="molecule type" value="Genomic_DNA"/>
</dbReference>
<keyword evidence="2" id="KW-0732">Signal</keyword>
<dbReference type="PANTHER" id="PTHR39210:SF1">
    <property type="entry name" value="HEPARIN-SULFATE LYASE"/>
    <property type="match status" value="1"/>
</dbReference>
<protein>
    <recommendedName>
        <fullName evidence="5">Heparinase II/III-like C-terminal domain-containing protein</fullName>
    </recommendedName>
</protein>
<evidence type="ECO:0000256" key="4">
    <source>
        <dbReference type="ARBA" id="ARBA00023239"/>
    </source>
</evidence>
<organism evidence="6">
    <name type="scientific">plant metagenome</name>
    <dbReference type="NCBI Taxonomy" id="1297885"/>
    <lineage>
        <taxon>unclassified sequences</taxon>
        <taxon>metagenomes</taxon>
        <taxon>organismal metagenomes</taxon>
    </lineage>
</organism>
<dbReference type="Pfam" id="PF07940">
    <property type="entry name" value="Hepar_II_III_C"/>
    <property type="match status" value="1"/>
</dbReference>
<evidence type="ECO:0000259" key="5">
    <source>
        <dbReference type="Pfam" id="PF07940"/>
    </source>
</evidence>
<feature type="domain" description="Heparinase II/III-like C-terminal" evidence="5">
    <location>
        <begin position="391"/>
        <end position="549"/>
    </location>
</feature>
<dbReference type="AlphaFoldDB" id="A0A484VDC3"/>
<accession>A0A484VDC3</accession>
<dbReference type="PANTHER" id="PTHR39210">
    <property type="entry name" value="HEPARIN-SULFATE LYASE"/>
    <property type="match status" value="1"/>
</dbReference>